<dbReference type="PANTHER" id="PTHR30363:SF44">
    <property type="entry name" value="AGA OPERON TRANSCRIPTIONAL REPRESSOR-RELATED"/>
    <property type="match status" value="1"/>
</dbReference>
<proteinExistence type="predicted"/>
<evidence type="ECO:0000256" key="1">
    <source>
        <dbReference type="ARBA" id="ARBA00023015"/>
    </source>
</evidence>
<sequence length="253" mass="28380">MIAFDRKQQILELLQKKKTLKVDVLARLLHSSPATIRRDLQQLSEEGLIRRVRGGASYKEDRATDFPLDFRKVHEGEKKRKIAELAADFLQNDQLLFMDSSTTVMAMIPYFKGYRGIHVLTNGLLAAHLLSQNTNVHVTIVGGHVHDKSSSVNGYTAAAFISNYRADVAFLSGKSLNSDGAMEITEEEAAVRRSFIKQAKEKVLLIDSTKFDISCFFQSIKMNELDYILTDKQLPESIGNSAEIHGVESISFE</sequence>
<dbReference type="Proteomes" id="UP000663499">
    <property type="component" value="Chromosome"/>
</dbReference>
<dbReference type="SUPFAM" id="SSF46785">
    <property type="entry name" value="Winged helix' DNA-binding domain"/>
    <property type="match status" value="1"/>
</dbReference>
<dbReference type="InterPro" id="IPR001034">
    <property type="entry name" value="DeoR_HTH"/>
</dbReference>
<evidence type="ECO:0000256" key="2">
    <source>
        <dbReference type="ARBA" id="ARBA00023125"/>
    </source>
</evidence>
<dbReference type="GO" id="GO:0003700">
    <property type="term" value="F:DNA-binding transcription factor activity"/>
    <property type="evidence" value="ECO:0007669"/>
    <property type="project" value="InterPro"/>
</dbReference>
<dbReference type="InterPro" id="IPR050313">
    <property type="entry name" value="Carb_Metab_HTH_regulators"/>
</dbReference>
<dbReference type="SMART" id="SM00420">
    <property type="entry name" value="HTH_DEOR"/>
    <property type="match status" value="1"/>
</dbReference>
<dbReference type="SUPFAM" id="SSF100950">
    <property type="entry name" value="NagB/RpiA/CoA transferase-like"/>
    <property type="match status" value="1"/>
</dbReference>
<dbReference type="PROSITE" id="PS00894">
    <property type="entry name" value="HTH_DEOR_1"/>
    <property type="match status" value="1"/>
</dbReference>
<dbReference type="InterPro" id="IPR036388">
    <property type="entry name" value="WH-like_DNA-bd_sf"/>
</dbReference>
<evidence type="ECO:0000313" key="5">
    <source>
        <dbReference type="EMBL" id="QSX09135.1"/>
    </source>
</evidence>
<dbReference type="Pfam" id="PF08220">
    <property type="entry name" value="HTH_DeoR"/>
    <property type="match status" value="1"/>
</dbReference>
<dbReference type="RefSeq" id="WP_207300474.1">
    <property type="nucleotide sequence ID" value="NZ_CP071444.1"/>
</dbReference>
<dbReference type="Gene3D" id="3.40.50.1360">
    <property type="match status" value="1"/>
</dbReference>
<name>A0A974XI23_9FIRM</name>
<keyword evidence="2" id="KW-0238">DNA-binding</keyword>
<reference evidence="5" key="1">
    <citation type="submission" date="2021-03" db="EMBL/GenBank/DDBJ databases">
        <title>Alkalibacter marinus sp. nov., isolated from tidal flat sediment.</title>
        <authorList>
            <person name="Namirimu T."/>
            <person name="Yang J.-A."/>
            <person name="Yang S.-H."/>
            <person name="Kim Y.-J."/>
            <person name="Kwon K.K."/>
        </authorList>
    </citation>
    <scope>NUCLEOTIDE SEQUENCE</scope>
    <source>
        <strain evidence="5">ES005</strain>
    </source>
</reference>
<dbReference type="InterPro" id="IPR037171">
    <property type="entry name" value="NagB/RpiA_transferase-like"/>
</dbReference>
<dbReference type="EMBL" id="CP071444">
    <property type="protein sequence ID" value="QSX09135.1"/>
    <property type="molecule type" value="Genomic_DNA"/>
</dbReference>
<organism evidence="5 6">
    <name type="scientific">Alkalibacter rhizosphaerae</name>
    <dbReference type="NCBI Taxonomy" id="2815577"/>
    <lineage>
        <taxon>Bacteria</taxon>
        <taxon>Bacillati</taxon>
        <taxon>Bacillota</taxon>
        <taxon>Clostridia</taxon>
        <taxon>Eubacteriales</taxon>
        <taxon>Eubacteriaceae</taxon>
        <taxon>Alkalibacter</taxon>
    </lineage>
</organism>
<dbReference type="InterPro" id="IPR036390">
    <property type="entry name" value="WH_DNA-bd_sf"/>
</dbReference>
<dbReference type="PANTHER" id="PTHR30363">
    <property type="entry name" value="HTH-TYPE TRANSCRIPTIONAL REGULATOR SRLR-RELATED"/>
    <property type="match status" value="1"/>
</dbReference>
<keyword evidence="6" id="KW-1185">Reference proteome</keyword>
<accession>A0A974XI23</accession>
<keyword evidence="3" id="KW-0804">Transcription</keyword>
<dbReference type="InterPro" id="IPR014036">
    <property type="entry name" value="DeoR-like_C"/>
</dbReference>
<dbReference type="AlphaFoldDB" id="A0A974XI23"/>
<protein>
    <submittedName>
        <fullName evidence="5">DeoR/GlpR transcriptional regulator</fullName>
    </submittedName>
</protein>
<feature type="domain" description="HTH deoR-type" evidence="4">
    <location>
        <begin position="3"/>
        <end position="58"/>
    </location>
</feature>
<dbReference type="KEGG" id="alka:J0B03_03440"/>
<evidence type="ECO:0000256" key="3">
    <source>
        <dbReference type="ARBA" id="ARBA00023163"/>
    </source>
</evidence>
<dbReference type="PROSITE" id="PS51000">
    <property type="entry name" value="HTH_DEOR_2"/>
    <property type="match status" value="1"/>
</dbReference>
<dbReference type="Pfam" id="PF00455">
    <property type="entry name" value="DeoRC"/>
    <property type="match status" value="1"/>
</dbReference>
<dbReference type="PRINTS" id="PR00037">
    <property type="entry name" value="HTHLACR"/>
</dbReference>
<keyword evidence="1" id="KW-0805">Transcription regulation</keyword>
<dbReference type="SMART" id="SM01134">
    <property type="entry name" value="DeoRC"/>
    <property type="match status" value="1"/>
</dbReference>
<evidence type="ECO:0000313" key="6">
    <source>
        <dbReference type="Proteomes" id="UP000663499"/>
    </source>
</evidence>
<dbReference type="InterPro" id="IPR018356">
    <property type="entry name" value="Tscrpt_reg_HTH_DeoR_CS"/>
</dbReference>
<gene>
    <name evidence="5" type="ORF">J0B03_03440</name>
</gene>
<evidence type="ECO:0000259" key="4">
    <source>
        <dbReference type="PROSITE" id="PS51000"/>
    </source>
</evidence>
<dbReference type="GO" id="GO:0003677">
    <property type="term" value="F:DNA binding"/>
    <property type="evidence" value="ECO:0007669"/>
    <property type="project" value="UniProtKB-KW"/>
</dbReference>
<dbReference type="Gene3D" id="1.10.10.10">
    <property type="entry name" value="Winged helix-like DNA-binding domain superfamily/Winged helix DNA-binding domain"/>
    <property type="match status" value="1"/>
</dbReference>